<comment type="similarity">
    <text evidence="3">Belongs to the OST3/OST6 family.</text>
</comment>
<evidence type="ECO:0000256" key="4">
    <source>
        <dbReference type="ARBA" id="ARBA00022692"/>
    </source>
</evidence>
<dbReference type="Gene3D" id="3.40.30.10">
    <property type="entry name" value="Glutaredoxin"/>
    <property type="match status" value="1"/>
</dbReference>
<accession>A0A9P6KAH7</accession>
<evidence type="ECO:0000256" key="3">
    <source>
        <dbReference type="ARBA" id="ARBA00009561"/>
    </source>
</evidence>
<keyword evidence="7 9" id="KW-1133">Transmembrane helix</keyword>
<evidence type="ECO:0000256" key="2">
    <source>
        <dbReference type="ARBA" id="ARBA00004477"/>
    </source>
</evidence>
<dbReference type="GO" id="GO:0016740">
    <property type="term" value="F:transferase activity"/>
    <property type="evidence" value="ECO:0007669"/>
    <property type="project" value="UniProtKB-KW"/>
</dbReference>
<evidence type="ECO:0000256" key="8">
    <source>
        <dbReference type="ARBA" id="ARBA00023136"/>
    </source>
</evidence>
<dbReference type="EMBL" id="JAABOA010004435">
    <property type="protein sequence ID" value="KAF9577736.1"/>
    <property type="molecule type" value="Genomic_DNA"/>
</dbReference>
<dbReference type="SUPFAM" id="SSF52833">
    <property type="entry name" value="Thioredoxin-like"/>
    <property type="match status" value="1"/>
</dbReference>
<protein>
    <submittedName>
        <fullName evidence="11">Oligosaccharyl transferase subunit ost3/OST6</fullName>
    </submittedName>
</protein>
<proteinExistence type="inferred from homology"/>
<dbReference type="InterPro" id="IPR021149">
    <property type="entry name" value="OligosaccharylTrfase_OST3/OST6"/>
</dbReference>
<evidence type="ECO:0000256" key="5">
    <source>
        <dbReference type="ARBA" id="ARBA00022729"/>
    </source>
</evidence>
<sequence length="247" mass="27523">MGLFRSFLATLVLALVALVAISPVSTNASVVQDRKFAKLQSMALENKGIVELDSALFDEFVSTPRNYSIVILFTAMGPQFQCTPCKQFEPEFKLVASGWSRLPEKSKLFYARLDFEVGQMVFQKLGMNTAPTVMLLSPAKSESNQSPPSRYDFATQGMHADGFTTWIKTQTGFHVPVRRPINYVVLGVKVSGGLGVLAFLFGAYLNADKISIRRYIWSAVSLLTIFVMISGHMWNHIRRPAYNIPGR</sequence>
<dbReference type="Pfam" id="PF04756">
    <property type="entry name" value="OST3_OST6"/>
    <property type="match status" value="1"/>
</dbReference>
<gene>
    <name evidence="11" type="primary">OST3_2</name>
    <name evidence="11" type="ORF">BGW38_006860</name>
</gene>
<evidence type="ECO:0000256" key="1">
    <source>
        <dbReference type="ARBA" id="ARBA00002791"/>
    </source>
</evidence>
<comment type="subcellular location">
    <subcellularLocation>
        <location evidence="2">Endoplasmic reticulum membrane</location>
        <topology evidence="2">Multi-pass membrane protein</topology>
    </subcellularLocation>
</comment>
<comment type="function">
    <text evidence="1">Subunit of the oligosaccharyl transferase (OST) complex that catalyzes the initial transfer of a defined glycan (Glc(3)Man(9)GlcNAc(2) in eukaryotes) from the lipid carrier dolichol-pyrophosphate to an asparagine residue within an Asn-X-Ser/Thr consensus motif in nascent polypeptide chains, the first step in protein N-glycosylation. N-glycosylation occurs cotranslationally and the complex associates with the Sec61 complex at the channel-forming translocon complex that mediates protein translocation across the endoplasmic reticulum (ER). All subunits are required for a maximal enzyme activity.</text>
</comment>
<evidence type="ECO:0000256" key="6">
    <source>
        <dbReference type="ARBA" id="ARBA00022824"/>
    </source>
</evidence>
<evidence type="ECO:0000256" key="10">
    <source>
        <dbReference type="SAM" id="SignalP"/>
    </source>
</evidence>
<dbReference type="GO" id="GO:0018279">
    <property type="term" value="P:protein N-linked glycosylation via asparagine"/>
    <property type="evidence" value="ECO:0007669"/>
    <property type="project" value="TreeGrafter"/>
</dbReference>
<dbReference type="InterPro" id="IPR036249">
    <property type="entry name" value="Thioredoxin-like_sf"/>
</dbReference>
<keyword evidence="11" id="KW-0808">Transferase</keyword>
<keyword evidence="6" id="KW-0256">Endoplasmic reticulum</keyword>
<feature type="transmembrane region" description="Helical" evidence="9">
    <location>
        <begin position="183"/>
        <end position="203"/>
    </location>
</feature>
<feature type="signal peptide" evidence="10">
    <location>
        <begin position="1"/>
        <end position="28"/>
    </location>
</feature>
<dbReference type="PANTHER" id="PTHR12692">
    <property type="entry name" value="DOLICHYL-DIPHOSPHOOLIGOSACCHARIDE--PROTEIN GLYCOSYLTRANSFERASE-RELATED"/>
    <property type="match status" value="1"/>
</dbReference>
<keyword evidence="8 9" id="KW-0472">Membrane</keyword>
<keyword evidence="5 10" id="KW-0732">Signal</keyword>
<dbReference type="AlphaFoldDB" id="A0A9P6KAH7"/>
<evidence type="ECO:0000256" key="9">
    <source>
        <dbReference type="SAM" id="Phobius"/>
    </source>
</evidence>
<evidence type="ECO:0000256" key="7">
    <source>
        <dbReference type="ARBA" id="ARBA00022989"/>
    </source>
</evidence>
<dbReference type="OrthoDB" id="67566at2759"/>
<dbReference type="GO" id="GO:0008250">
    <property type="term" value="C:oligosaccharyltransferase complex"/>
    <property type="evidence" value="ECO:0007669"/>
    <property type="project" value="TreeGrafter"/>
</dbReference>
<feature type="non-terminal residue" evidence="11">
    <location>
        <position position="247"/>
    </location>
</feature>
<dbReference type="Proteomes" id="UP000780801">
    <property type="component" value="Unassembled WGS sequence"/>
</dbReference>
<keyword evidence="4 9" id="KW-0812">Transmembrane</keyword>
<dbReference type="PANTHER" id="PTHR12692:SF0">
    <property type="entry name" value="GH11935P"/>
    <property type="match status" value="1"/>
</dbReference>
<evidence type="ECO:0000313" key="11">
    <source>
        <dbReference type="EMBL" id="KAF9577736.1"/>
    </source>
</evidence>
<name>A0A9P6KAH7_9FUNG</name>
<organism evidence="11 12">
    <name type="scientific">Lunasporangiospora selenospora</name>
    <dbReference type="NCBI Taxonomy" id="979761"/>
    <lineage>
        <taxon>Eukaryota</taxon>
        <taxon>Fungi</taxon>
        <taxon>Fungi incertae sedis</taxon>
        <taxon>Mucoromycota</taxon>
        <taxon>Mortierellomycotina</taxon>
        <taxon>Mortierellomycetes</taxon>
        <taxon>Mortierellales</taxon>
        <taxon>Mortierellaceae</taxon>
        <taxon>Lunasporangiospora</taxon>
    </lineage>
</organism>
<reference evidence="11" key="1">
    <citation type="journal article" date="2020" name="Fungal Divers.">
        <title>Resolving the Mortierellaceae phylogeny through synthesis of multi-gene phylogenetics and phylogenomics.</title>
        <authorList>
            <person name="Vandepol N."/>
            <person name="Liber J."/>
            <person name="Desiro A."/>
            <person name="Na H."/>
            <person name="Kennedy M."/>
            <person name="Barry K."/>
            <person name="Grigoriev I.V."/>
            <person name="Miller A.N."/>
            <person name="O'Donnell K."/>
            <person name="Stajich J.E."/>
            <person name="Bonito G."/>
        </authorList>
    </citation>
    <scope>NUCLEOTIDE SEQUENCE</scope>
    <source>
        <strain evidence="11">KOD1015</strain>
    </source>
</reference>
<feature type="transmembrane region" description="Helical" evidence="9">
    <location>
        <begin position="215"/>
        <end position="234"/>
    </location>
</feature>
<comment type="caution">
    <text evidence="11">The sequence shown here is derived from an EMBL/GenBank/DDBJ whole genome shotgun (WGS) entry which is preliminary data.</text>
</comment>
<evidence type="ECO:0000313" key="12">
    <source>
        <dbReference type="Proteomes" id="UP000780801"/>
    </source>
</evidence>
<feature type="chain" id="PRO_5040508021" evidence="10">
    <location>
        <begin position="29"/>
        <end position="247"/>
    </location>
</feature>
<keyword evidence="12" id="KW-1185">Reference proteome</keyword>